<dbReference type="InterPro" id="IPR006385">
    <property type="entry name" value="HAD_hydro_SerB1"/>
</dbReference>
<protein>
    <recommendedName>
        <fullName evidence="7">HAD-IB family hydrolase</fullName>
    </recommendedName>
</protein>
<dbReference type="NCBIfam" id="TIGR01490">
    <property type="entry name" value="HAD-SF-IB-hyp1"/>
    <property type="match status" value="1"/>
</dbReference>
<dbReference type="Pfam" id="PF12710">
    <property type="entry name" value="HAD"/>
    <property type="match status" value="1"/>
</dbReference>
<dbReference type="EMBL" id="BMUW01000001">
    <property type="protein sequence ID" value="GGZ39256.1"/>
    <property type="molecule type" value="Genomic_DNA"/>
</dbReference>
<organism evidence="5 6">
    <name type="scientific">Streptomyces rubiginosohelvolus</name>
    <dbReference type="NCBI Taxonomy" id="67362"/>
    <lineage>
        <taxon>Bacteria</taxon>
        <taxon>Bacillati</taxon>
        <taxon>Actinomycetota</taxon>
        <taxon>Actinomycetes</taxon>
        <taxon>Kitasatosporales</taxon>
        <taxon>Streptomycetaceae</taxon>
        <taxon>Streptomyces</taxon>
    </lineage>
</organism>
<keyword evidence="3" id="KW-0378">Hydrolase</keyword>
<dbReference type="InterPro" id="IPR023214">
    <property type="entry name" value="HAD_sf"/>
</dbReference>
<evidence type="ECO:0000256" key="4">
    <source>
        <dbReference type="ARBA" id="ARBA00022842"/>
    </source>
</evidence>
<keyword evidence="4" id="KW-0460">Magnesium</keyword>
<evidence type="ECO:0000256" key="1">
    <source>
        <dbReference type="ARBA" id="ARBA00009184"/>
    </source>
</evidence>
<evidence type="ECO:0000313" key="5">
    <source>
        <dbReference type="EMBL" id="GGZ39256.1"/>
    </source>
</evidence>
<gene>
    <name evidence="5" type="primary">mmfP</name>
    <name evidence="5" type="ORF">GCM10010328_11650</name>
</gene>
<dbReference type="Proteomes" id="UP000624183">
    <property type="component" value="Unassembled WGS sequence"/>
</dbReference>
<reference evidence="6" key="1">
    <citation type="journal article" date="2019" name="Int. J. Syst. Evol. Microbiol.">
        <title>The Global Catalogue of Microorganisms (GCM) 10K type strain sequencing project: providing services to taxonomists for standard genome sequencing and annotation.</title>
        <authorList>
            <consortium name="The Broad Institute Genomics Platform"/>
            <consortium name="The Broad Institute Genome Sequencing Center for Infectious Disease"/>
            <person name="Wu L."/>
            <person name="Ma J."/>
        </authorList>
    </citation>
    <scope>NUCLEOTIDE SEQUENCE [LARGE SCALE GENOMIC DNA]</scope>
    <source>
        <strain evidence="6">JCM 4602</strain>
    </source>
</reference>
<dbReference type="NCBIfam" id="TIGR01488">
    <property type="entry name" value="HAD-SF-IB"/>
    <property type="match status" value="1"/>
</dbReference>
<comment type="caution">
    <text evidence="5">The sequence shown here is derived from an EMBL/GenBank/DDBJ whole genome shotgun (WGS) entry which is preliminary data.</text>
</comment>
<dbReference type="PANTHER" id="PTHR43344:SF13">
    <property type="entry name" value="PHOSPHATASE RV3661-RELATED"/>
    <property type="match status" value="1"/>
</dbReference>
<keyword evidence="2" id="KW-0479">Metal-binding</keyword>
<dbReference type="InterPro" id="IPR036412">
    <property type="entry name" value="HAD-like_sf"/>
</dbReference>
<dbReference type="InterPro" id="IPR050582">
    <property type="entry name" value="HAD-like_SerB"/>
</dbReference>
<name>A0ABQ3BH11_9ACTN</name>
<evidence type="ECO:0000256" key="3">
    <source>
        <dbReference type="ARBA" id="ARBA00022801"/>
    </source>
</evidence>
<accession>A0ABQ3BH11</accession>
<dbReference type="Gene3D" id="3.40.50.1000">
    <property type="entry name" value="HAD superfamily/HAD-like"/>
    <property type="match status" value="1"/>
</dbReference>
<proteinExistence type="inferred from homology"/>
<dbReference type="Gene3D" id="1.20.1440.100">
    <property type="entry name" value="SG protein - dephosphorylation function"/>
    <property type="match status" value="1"/>
</dbReference>
<keyword evidence="6" id="KW-1185">Reference proteome</keyword>
<evidence type="ECO:0000256" key="2">
    <source>
        <dbReference type="ARBA" id="ARBA00022723"/>
    </source>
</evidence>
<sequence length="236" mass="25309">MGGVTPSPVVAFFDIDETLVAMKSPFAMLRHRLREQGDLDGSAYRAMADPLRRFAAEGGAPAEVSAMFYRGVAGVAWDELLHQGRDWYARLRGRGVPFVDATLRELRHHQRQGHLTVAVSGAWAASLRPMTEDLGIDLVLCTEPEVDAAGLLTGRIARAMFGPAKGAAVRDVLAARGASAGECFAYADDPSDLDMLRLVGRPTVVGDHPVLAGMAAEHGWRVLSNALVPGTERIPV</sequence>
<evidence type="ECO:0000313" key="6">
    <source>
        <dbReference type="Proteomes" id="UP000624183"/>
    </source>
</evidence>
<dbReference type="PANTHER" id="PTHR43344">
    <property type="entry name" value="PHOSPHOSERINE PHOSPHATASE"/>
    <property type="match status" value="1"/>
</dbReference>
<evidence type="ECO:0008006" key="7">
    <source>
        <dbReference type="Google" id="ProtNLM"/>
    </source>
</evidence>
<dbReference type="SUPFAM" id="SSF56784">
    <property type="entry name" value="HAD-like"/>
    <property type="match status" value="1"/>
</dbReference>
<comment type="similarity">
    <text evidence="1">Belongs to the HAD-like hydrolase superfamily. SerB family.</text>
</comment>